<evidence type="ECO:0000256" key="3">
    <source>
        <dbReference type="PIRSR" id="PIRSR036893-52"/>
    </source>
</evidence>
<dbReference type="STRING" id="406100.SAMN04488052_101301"/>
<dbReference type="SUPFAM" id="SSF50814">
    <property type="entry name" value="Lipocalins"/>
    <property type="match status" value="1"/>
</dbReference>
<dbReference type="InterPro" id="IPR012674">
    <property type="entry name" value="Calycin"/>
</dbReference>
<reference evidence="5 6" key="1">
    <citation type="submission" date="2016-10" db="EMBL/GenBank/DDBJ databases">
        <authorList>
            <person name="de Groot N.N."/>
        </authorList>
    </citation>
    <scope>NUCLEOTIDE SEQUENCE [LARGE SCALE GENOMIC DNA]</scope>
    <source>
        <strain evidence="5 6">CGMCC 1.6291</strain>
    </source>
</reference>
<dbReference type="InterPro" id="IPR022272">
    <property type="entry name" value="Lipocalin_CS"/>
</dbReference>
<keyword evidence="2 3" id="KW-0449">Lipoprotein</keyword>
<dbReference type="OrthoDB" id="9793905at2"/>
<dbReference type="PIRSF" id="PIRSF036893">
    <property type="entry name" value="Lipocalin_ApoD"/>
    <property type="match status" value="1"/>
</dbReference>
<dbReference type="EMBL" id="FOEG01000001">
    <property type="protein sequence ID" value="SEO48229.1"/>
    <property type="molecule type" value="Genomic_DNA"/>
</dbReference>
<dbReference type="RefSeq" id="WP_091639320.1">
    <property type="nucleotide sequence ID" value="NZ_FOEG01000001.1"/>
</dbReference>
<feature type="lipid moiety-binding region" description="S-diacylglycerol cysteine" evidence="3">
    <location>
        <position position="20"/>
    </location>
</feature>
<dbReference type="PANTHER" id="PTHR10612">
    <property type="entry name" value="APOLIPOPROTEIN D"/>
    <property type="match status" value="1"/>
</dbReference>
<evidence type="ECO:0000256" key="1">
    <source>
        <dbReference type="ARBA" id="ARBA00006889"/>
    </source>
</evidence>
<dbReference type="GO" id="GO:0009279">
    <property type="term" value="C:cell outer membrane"/>
    <property type="evidence" value="ECO:0007669"/>
    <property type="project" value="UniProtKB-SubCell"/>
</dbReference>
<dbReference type="InterPro" id="IPR002446">
    <property type="entry name" value="Lipocalin_bac"/>
</dbReference>
<dbReference type="InterPro" id="IPR000566">
    <property type="entry name" value="Lipocln_cytosolic_FA-bd_dom"/>
</dbReference>
<dbReference type="InterPro" id="IPR022271">
    <property type="entry name" value="Lipocalin_ApoD"/>
</dbReference>
<keyword evidence="2" id="KW-0446">Lipid-binding</keyword>
<proteinExistence type="inferred from homology"/>
<keyword evidence="6" id="KW-1185">Reference proteome</keyword>
<dbReference type="AlphaFoldDB" id="A0A1H8Q1Y0"/>
<sequence length="180" mass="20974">MPAIRPLITLMTAAALLWGCQSRPPMETVDYVDLERYMGDWYVIANIPTFLERGAHNAVERYTLNEDGTIDTVFTFRDGGFDGEKKRYNPTGFVRSDDNAEWGMQFIWPIKAEFLVIYLDDDYEHTVIGRTRRDYVWIMSREPEMPEEDLQRIIAFLGERGYDTDAIERVPQQWGESTEG</sequence>
<comment type="similarity">
    <text evidence="1 2">Belongs to the calycin superfamily. Lipocalin family.</text>
</comment>
<comment type="subcellular location">
    <subcellularLocation>
        <location evidence="2">Cell outer membrane</location>
    </subcellularLocation>
</comment>
<gene>
    <name evidence="5" type="ORF">SAMN04488052_101301</name>
</gene>
<dbReference type="CDD" id="cd19438">
    <property type="entry name" value="lipocalin_Blc-like"/>
    <property type="match status" value="1"/>
</dbReference>
<dbReference type="GO" id="GO:0006950">
    <property type="term" value="P:response to stress"/>
    <property type="evidence" value="ECO:0007669"/>
    <property type="project" value="UniProtKB-ARBA"/>
</dbReference>
<name>A0A1H8Q1Y0_9GAMM</name>
<accession>A0A1H8Q1Y0</accession>
<evidence type="ECO:0000313" key="5">
    <source>
        <dbReference type="EMBL" id="SEO48229.1"/>
    </source>
</evidence>
<dbReference type="Proteomes" id="UP000199657">
    <property type="component" value="Unassembled WGS sequence"/>
</dbReference>
<keyword evidence="2" id="KW-0472">Membrane</keyword>
<comment type="function">
    <text evidence="2">Involved in the storage or transport of lipids necessary for membrane maintenance under stressful conditions. Displays a binding preference for lysophospholipids.</text>
</comment>
<feature type="domain" description="Lipocalin/cytosolic fatty-acid binding" evidence="4">
    <location>
        <begin position="32"/>
        <end position="172"/>
    </location>
</feature>
<dbReference type="PROSITE" id="PS00213">
    <property type="entry name" value="LIPOCALIN"/>
    <property type="match status" value="1"/>
</dbReference>
<evidence type="ECO:0000259" key="4">
    <source>
        <dbReference type="Pfam" id="PF08212"/>
    </source>
</evidence>
<evidence type="ECO:0000313" key="6">
    <source>
        <dbReference type="Proteomes" id="UP000199657"/>
    </source>
</evidence>
<dbReference type="PANTHER" id="PTHR10612:SF34">
    <property type="entry name" value="APOLIPOPROTEIN D"/>
    <property type="match status" value="1"/>
</dbReference>
<dbReference type="Pfam" id="PF08212">
    <property type="entry name" value="Lipocalin_2"/>
    <property type="match status" value="1"/>
</dbReference>
<keyword evidence="2" id="KW-0998">Cell outer membrane</keyword>
<dbReference type="PRINTS" id="PR01171">
    <property type="entry name" value="BCTLIPOCALIN"/>
</dbReference>
<dbReference type="InterPro" id="IPR047202">
    <property type="entry name" value="Lipocalin_Blc-like_dom"/>
</dbReference>
<organism evidence="5 6">
    <name type="scientific">Aquisalimonas asiatica</name>
    <dbReference type="NCBI Taxonomy" id="406100"/>
    <lineage>
        <taxon>Bacteria</taxon>
        <taxon>Pseudomonadati</taxon>
        <taxon>Pseudomonadota</taxon>
        <taxon>Gammaproteobacteria</taxon>
        <taxon>Chromatiales</taxon>
        <taxon>Ectothiorhodospiraceae</taxon>
        <taxon>Aquisalimonas</taxon>
    </lineage>
</organism>
<comment type="subunit">
    <text evidence="2">Homodimer.</text>
</comment>
<feature type="lipid moiety-binding region" description="N-palmitoyl cysteine" evidence="3">
    <location>
        <position position="20"/>
    </location>
</feature>
<dbReference type="Gene3D" id="2.40.128.20">
    <property type="match status" value="1"/>
</dbReference>
<protein>
    <recommendedName>
        <fullName evidence="2">Outer membrane lipoprotein Blc</fullName>
    </recommendedName>
</protein>
<keyword evidence="3" id="KW-0564">Palmitate</keyword>
<dbReference type="GO" id="GO:0008289">
    <property type="term" value="F:lipid binding"/>
    <property type="evidence" value="ECO:0007669"/>
    <property type="project" value="UniProtKB-UniRule"/>
</dbReference>
<evidence type="ECO:0000256" key="2">
    <source>
        <dbReference type="PIRNR" id="PIRNR036893"/>
    </source>
</evidence>